<sequence>MLDQVMNNEIDTIYITYNDRFVRFGYYWFESFCGKFDTKIIVLNNPDLSPQQELVEDLVSIIHVFSCRIYGLRKYKKRLKVIQVLLTYKTELNPNTKQKQKINATIGTIRYIKNMYLAHNNDVYANGGKFVSAMTFSKWLNNTYLPMHPDQSWIKKVSSKAIKQGILNTEKAFKQFFQGKANYPQFKKKNRQNVQMYFVKNDSKTVIACERHRIKIPTLGWVKLKEKGYLPKHDENQIIKSGTVSIKANRYYVSVLVEVPDSYAKVVPEPQNEGHGYDFGITHTATGSNGAVYENINKSSKIRSLEKRLRREQRRLSRKYESEKRRIQNKEISKGESTRQNIQKQTLKVQKIHQQLTNIRNDFQNKMVHEMAKTKPGYITIEDLNISGMMKNRYLSKAISQQKLYGIRMKLEQKAKHGYFELRMVHRFYPSSKLCHCCGSKKIDLRLSDRIYKCDHCGYVEDRDVNASFNLRDAKEYEVIA</sequence>
<comment type="caution">
    <text evidence="11">The sequence shown here is derived from an EMBL/GenBank/DDBJ whole genome shotgun (WGS) entry which is preliminary data.</text>
</comment>
<evidence type="ECO:0000313" key="11">
    <source>
        <dbReference type="EMBL" id="MEO1780546.1"/>
    </source>
</evidence>
<dbReference type="Pfam" id="PF12323">
    <property type="entry name" value="HTH_OrfB_IS605"/>
    <property type="match status" value="1"/>
</dbReference>
<dbReference type="PANTHER" id="PTHR36172:SF1">
    <property type="entry name" value="RESOLVASE-RELATED"/>
    <property type="match status" value="1"/>
</dbReference>
<dbReference type="Proteomes" id="UP001429357">
    <property type="component" value="Unassembled WGS sequence"/>
</dbReference>
<dbReference type="PANTHER" id="PTHR36172">
    <property type="match status" value="1"/>
</dbReference>
<comment type="similarity">
    <text evidence="1">In the C-terminal section; belongs to the transposase 35 family.</text>
</comment>
<dbReference type="EMBL" id="MAEI02000001">
    <property type="protein sequence ID" value="MEO1780546.1"/>
    <property type="molecule type" value="Genomic_DNA"/>
</dbReference>
<gene>
    <name evidence="11" type="ORF">BAU18_000085</name>
</gene>
<keyword evidence="2" id="KW-0815">Transposition</keyword>
<evidence type="ECO:0000256" key="6">
    <source>
        <dbReference type="ARBA" id="ARBA00023172"/>
    </source>
</evidence>
<keyword evidence="5" id="KW-0238">DNA-binding</keyword>
<evidence type="ECO:0000313" key="12">
    <source>
        <dbReference type="Proteomes" id="UP001429357"/>
    </source>
</evidence>
<feature type="domain" description="Cas12f1-like TNB" evidence="9">
    <location>
        <begin position="407"/>
        <end position="471"/>
    </location>
</feature>
<feature type="domain" description="Probable transposase IS891/IS1136/IS1341" evidence="8">
    <location>
        <begin position="255"/>
        <end position="393"/>
    </location>
</feature>
<feature type="domain" description="Transposase putative helix-turn-helix" evidence="10">
    <location>
        <begin position="85"/>
        <end position="129"/>
    </location>
</feature>
<reference evidence="11" key="1">
    <citation type="submission" date="2016-06" db="EMBL/GenBank/DDBJ databases">
        <authorList>
            <person name="Van Tyne D."/>
        </authorList>
    </citation>
    <scope>NUCLEOTIDE SEQUENCE</scope>
    <source>
        <strain evidence="11">JM9A</strain>
    </source>
</reference>
<evidence type="ECO:0000256" key="7">
    <source>
        <dbReference type="SAM" id="MobiDB-lite"/>
    </source>
</evidence>
<dbReference type="InterPro" id="IPR001959">
    <property type="entry name" value="Transposase"/>
</dbReference>
<dbReference type="NCBIfam" id="NF040570">
    <property type="entry name" value="guided_TnpB"/>
    <property type="match status" value="1"/>
</dbReference>
<feature type="compositionally biased region" description="Basic and acidic residues" evidence="7">
    <location>
        <begin position="316"/>
        <end position="337"/>
    </location>
</feature>
<dbReference type="Pfam" id="PF07282">
    <property type="entry name" value="Cas12f1-like_TNB"/>
    <property type="match status" value="1"/>
</dbReference>
<dbReference type="Gene3D" id="1.10.287.2170">
    <property type="match status" value="1"/>
</dbReference>
<evidence type="ECO:0000259" key="10">
    <source>
        <dbReference type="Pfam" id="PF12323"/>
    </source>
</evidence>
<evidence type="ECO:0000256" key="1">
    <source>
        <dbReference type="ARBA" id="ARBA00008761"/>
    </source>
</evidence>
<proteinExistence type="inferred from homology"/>
<keyword evidence="6" id="KW-0233">DNA recombination</keyword>
<protein>
    <recommendedName>
        <fullName evidence="13">Transposase</fullName>
    </recommendedName>
</protein>
<keyword evidence="12" id="KW-1185">Reference proteome</keyword>
<evidence type="ECO:0000259" key="9">
    <source>
        <dbReference type="Pfam" id="PF07282"/>
    </source>
</evidence>
<accession>A0ABV0F1N8</accession>
<evidence type="ECO:0000256" key="2">
    <source>
        <dbReference type="ARBA" id="ARBA00022578"/>
    </source>
</evidence>
<dbReference type="InterPro" id="IPR010095">
    <property type="entry name" value="Cas12f1-like_TNB"/>
</dbReference>
<dbReference type="InterPro" id="IPR051491">
    <property type="entry name" value="Recombinase/Transposase-rel"/>
</dbReference>
<dbReference type="InterPro" id="IPR021027">
    <property type="entry name" value="Transposase_put_HTH"/>
</dbReference>
<name>A0ABV0F1N8_9ENTE</name>
<keyword evidence="3" id="KW-0479">Metal-binding</keyword>
<organism evidence="11 12">
    <name type="scientific">Enterococcus diestrammenae</name>
    <dbReference type="NCBI Taxonomy" id="1155073"/>
    <lineage>
        <taxon>Bacteria</taxon>
        <taxon>Bacillati</taxon>
        <taxon>Bacillota</taxon>
        <taxon>Bacilli</taxon>
        <taxon>Lactobacillales</taxon>
        <taxon>Enterococcaceae</taxon>
        <taxon>Enterococcus</taxon>
    </lineage>
</organism>
<evidence type="ECO:0000256" key="3">
    <source>
        <dbReference type="ARBA" id="ARBA00022723"/>
    </source>
</evidence>
<evidence type="ECO:0008006" key="13">
    <source>
        <dbReference type="Google" id="ProtNLM"/>
    </source>
</evidence>
<dbReference type="Pfam" id="PF01385">
    <property type="entry name" value="OrfB_IS605"/>
    <property type="match status" value="1"/>
</dbReference>
<evidence type="ECO:0000256" key="5">
    <source>
        <dbReference type="ARBA" id="ARBA00023125"/>
    </source>
</evidence>
<feature type="region of interest" description="Disordered" evidence="7">
    <location>
        <begin position="316"/>
        <end position="344"/>
    </location>
</feature>
<keyword evidence="4" id="KW-0862">Zinc</keyword>
<reference evidence="11" key="2">
    <citation type="submission" date="2024-02" db="EMBL/GenBank/DDBJ databases">
        <title>The Genome Sequence of Enterococcus diestrammenae JM9A.</title>
        <authorList>
            <person name="Earl A."/>
            <person name="Manson A."/>
            <person name="Gilmore M."/>
            <person name="Sanders J."/>
            <person name="Shea T."/>
            <person name="Howe W."/>
            <person name="Livny J."/>
            <person name="Cuomo C."/>
            <person name="Neafsey D."/>
            <person name="Birren B."/>
        </authorList>
    </citation>
    <scope>NUCLEOTIDE SEQUENCE</scope>
    <source>
        <strain evidence="11">JM9A</strain>
    </source>
</reference>
<evidence type="ECO:0000259" key="8">
    <source>
        <dbReference type="Pfam" id="PF01385"/>
    </source>
</evidence>
<evidence type="ECO:0000256" key="4">
    <source>
        <dbReference type="ARBA" id="ARBA00022833"/>
    </source>
</evidence>